<keyword evidence="1" id="KW-0812">Transmembrane</keyword>
<sequence length="69" mass="8089">MTLFTITVTTDGLLSFWTGLVLMIFSVITFICSRPYRGYTRTQFENFCNILAWFFVPVFFVWIVAKAFV</sequence>
<keyword evidence="1" id="KW-1133">Transmembrane helix</keyword>
<keyword evidence="1" id="KW-0472">Membrane</keyword>
<evidence type="ECO:0000256" key="1">
    <source>
        <dbReference type="SAM" id="Phobius"/>
    </source>
</evidence>
<dbReference type="Proteomes" id="UP000186670">
    <property type="component" value="Unassembled WGS sequence"/>
</dbReference>
<dbReference type="AlphaFoldDB" id="A0A1F5EPH7"/>
<reference evidence="2 3" key="1">
    <citation type="journal article" date="2016" name="Nat. Commun.">
        <title>Thousands of microbial genomes shed light on interconnected biogeochemical processes in an aquifer system.</title>
        <authorList>
            <person name="Anantharaman K."/>
            <person name="Brown C.T."/>
            <person name="Hug L.A."/>
            <person name="Sharon I."/>
            <person name="Castelle C.J."/>
            <person name="Probst A.J."/>
            <person name="Thomas B.C."/>
            <person name="Singh A."/>
            <person name="Wilkins M.J."/>
            <person name="Karaoz U."/>
            <person name="Brodie E.L."/>
            <person name="Williams K.H."/>
            <person name="Hubbard S.S."/>
            <person name="Banfield J.F."/>
        </authorList>
    </citation>
    <scope>NUCLEOTIDE SEQUENCE [LARGE SCALE GENOMIC DNA]</scope>
</reference>
<evidence type="ECO:0000313" key="3">
    <source>
        <dbReference type="Proteomes" id="UP000186670"/>
    </source>
</evidence>
<gene>
    <name evidence="2" type="ORF">A2811_00290</name>
</gene>
<protein>
    <submittedName>
        <fullName evidence="2">Uncharacterized protein</fullName>
    </submittedName>
</protein>
<comment type="caution">
    <text evidence="2">The sequence shown here is derived from an EMBL/GenBank/DDBJ whole genome shotgun (WGS) entry which is preliminary data.</text>
</comment>
<name>A0A1F5EPH7_9BACT</name>
<accession>A0A1F5EPH7</accession>
<proteinExistence type="predicted"/>
<feature type="transmembrane region" description="Helical" evidence="1">
    <location>
        <begin position="44"/>
        <end position="65"/>
    </location>
</feature>
<organism evidence="2 3">
    <name type="scientific">Candidatus Campbellbacteria bacterium RIFCSPHIGHO2_01_FULL_34_10</name>
    <dbReference type="NCBI Taxonomy" id="1797577"/>
    <lineage>
        <taxon>Bacteria</taxon>
        <taxon>Candidatus Campbelliibacteriota</taxon>
    </lineage>
</organism>
<dbReference type="EMBL" id="MEZZ01000009">
    <property type="protein sequence ID" value="OGD69298.1"/>
    <property type="molecule type" value="Genomic_DNA"/>
</dbReference>
<feature type="transmembrane region" description="Helical" evidence="1">
    <location>
        <begin position="12"/>
        <end position="32"/>
    </location>
</feature>
<evidence type="ECO:0000313" key="2">
    <source>
        <dbReference type="EMBL" id="OGD69298.1"/>
    </source>
</evidence>